<proteinExistence type="predicted"/>
<dbReference type="AlphaFoldDB" id="A0A919H7K1"/>
<evidence type="ECO:0000313" key="3">
    <source>
        <dbReference type="Proteomes" id="UP000600026"/>
    </source>
</evidence>
<dbReference type="EMBL" id="BNEE01000006">
    <property type="protein sequence ID" value="GHI88073.1"/>
    <property type="molecule type" value="Genomic_DNA"/>
</dbReference>
<sequence length="61" mass="6042">MTSESSKMRCQACASSSVGTRSRTGGSDRAGAPDADAGVGRAELGELVNGETLLIAISLAA</sequence>
<evidence type="ECO:0000313" key="2">
    <source>
        <dbReference type="EMBL" id="GHI88073.1"/>
    </source>
</evidence>
<organism evidence="2 3">
    <name type="scientific">Streptomyces xanthophaeus</name>
    <dbReference type="NCBI Taxonomy" id="67385"/>
    <lineage>
        <taxon>Bacteria</taxon>
        <taxon>Bacillati</taxon>
        <taxon>Actinomycetota</taxon>
        <taxon>Actinomycetes</taxon>
        <taxon>Kitasatosporales</taxon>
        <taxon>Streptomycetaceae</taxon>
        <taxon>Streptomyces</taxon>
    </lineage>
</organism>
<evidence type="ECO:0000256" key="1">
    <source>
        <dbReference type="SAM" id="MobiDB-lite"/>
    </source>
</evidence>
<reference evidence="2" key="1">
    <citation type="submission" date="2020-09" db="EMBL/GenBank/DDBJ databases">
        <title>Whole genome shotgun sequence of Streptomyces xanthophaeus NBRC 12829.</title>
        <authorList>
            <person name="Komaki H."/>
            <person name="Tamura T."/>
        </authorList>
    </citation>
    <scope>NUCLEOTIDE SEQUENCE</scope>
    <source>
        <strain evidence="2">NBRC 12829</strain>
    </source>
</reference>
<protein>
    <submittedName>
        <fullName evidence="2">Uncharacterized protein</fullName>
    </submittedName>
</protein>
<feature type="compositionally biased region" description="Low complexity" evidence="1">
    <location>
        <begin position="14"/>
        <end position="32"/>
    </location>
</feature>
<name>A0A919H7K1_9ACTN</name>
<comment type="caution">
    <text evidence="2">The sequence shown here is derived from an EMBL/GenBank/DDBJ whole genome shotgun (WGS) entry which is preliminary data.</text>
</comment>
<accession>A0A919H7K1</accession>
<feature type="region of interest" description="Disordered" evidence="1">
    <location>
        <begin position="1"/>
        <end position="37"/>
    </location>
</feature>
<keyword evidence="3" id="KW-1185">Reference proteome</keyword>
<dbReference type="Proteomes" id="UP000600026">
    <property type="component" value="Unassembled WGS sequence"/>
</dbReference>
<gene>
    <name evidence="2" type="ORF">Sxan_54370</name>
</gene>